<dbReference type="PANTHER" id="PTHR45825">
    <property type="entry name" value="GRANULE-BOUND STARCH SYNTHASE 1, CHLOROPLASTIC/AMYLOPLASTIC"/>
    <property type="match status" value="1"/>
</dbReference>
<evidence type="ECO:0000259" key="5">
    <source>
        <dbReference type="Pfam" id="PF00534"/>
    </source>
</evidence>
<dbReference type="InterPro" id="IPR013534">
    <property type="entry name" value="Starch_synth_cat_dom"/>
</dbReference>
<evidence type="ECO:0000256" key="4">
    <source>
        <dbReference type="ARBA" id="ARBA00022679"/>
    </source>
</evidence>
<evidence type="ECO:0000259" key="6">
    <source>
        <dbReference type="Pfam" id="PF08323"/>
    </source>
</evidence>
<dbReference type="Proteomes" id="UP000603141">
    <property type="component" value="Unassembled WGS sequence"/>
</dbReference>
<dbReference type="GO" id="GO:0009011">
    <property type="term" value="F:alpha-1,4-glucan glucosyltransferase (ADP-glucose donor) activity"/>
    <property type="evidence" value="ECO:0007669"/>
    <property type="project" value="UniProtKB-EC"/>
</dbReference>
<dbReference type="RefSeq" id="WP_200272604.1">
    <property type="nucleotide sequence ID" value="NZ_JAENIJ010000030.1"/>
</dbReference>
<feature type="domain" description="Glycosyl transferase family 1" evidence="5">
    <location>
        <begin position="310"/>
        <end position="464"/>
    </location>
</feature>
<dbReference type="Pfam" id="PF00534">
    <property type="entry name" value="Glycos_transf_1"/>
    <property type="match status" value="1"/>
</dbReference>
<protein>
    <recommendedName>
        <fullName evidence="2">starch synthase</fullName>
        <ecNumber evidence="2">2.4.1.21</ecNumber>
    </recommendedName>
</protein>
<gene>
    <name evidence="7" type="ORF">JIN85_16095</name>
</gene>
<comment type="caution">
    <text evidence="7">The sequence shown here is derived from an EMBL/GenBank/DDBJ whole genome shotgun (WGS) entry which is preliminary data.</text>
</comment>
<evidence type="ECO:0000256" key="3">
    <source>
        <dbReference type="ARBA" id="ARBA00022676"/>
    </source>
</evidence>
<feature type="domain" description="Starch synthase catalytic" evidence="6">
    <location>
        <begin position="35"/>
        <end position="235"/>
    </location>
</feature>
<dbReference type="PANTHER" id="PTHR45825:SF11">
    <property type="entry name" value="ALPHA AMYLASE DOMAIN-CONTAINING PROTEIN"/>
    <property type="match status" value="1"/>
</dbReference>
<evidence type="ECO:0000313" key="7">
    <source>
        <dbReference type="EMBL" id="MBK1883941.1"/>
    </source>
</evidence>
<organism evidence="7 8">
    <name type="scientific">Luteolibacter pohnpeiensis</name>
    <dbReference type="NCBI Taxonomy" id="454153"/>
    <lineage>
        <taxon>Bacteria</taxon>
        <taxon>Pseudomonadati</taxon>
        <taxon>Verrucomicrobiota</taxon>
        <taxon>Verrucomicrobiia</taxon>
        <taxon>Verrucomicrobiales</taxon>
        <taxon>Verrucomicrobiaceae</taxon>
        <taxon>Luteolibacter</taxon>
    </lineage>
</organism>
<dbReference type="InterPro" id="IPR001296">
    <property type="entry name" value="Glyco_trans_1"/>
</dbReference>
<sequence>MAASSHPDRPTILIVTPEITYLPPGMGNMAQRMSAKAGGLADVSASLVSALFSLGADVHVAMPNYRRMFQGDVFSFHERELRRYHEVLPEAHIHLAEDRIFYYREQVYSNRAEEAMKIALIFQREVINHIVPHVRPDLIHCNDWMTALIPGMARRRGIKSLFTVHNIHTRQVSLSEVEETGIDAAEFWMNLYFAGAPDNYDNARSHLPVDLLTSGIFAAHFINTVSPRFLWEIVEGWHPMVPHSVRQELRNKYWANCATGILNAPDASYNPKLDATLVQNFDDTDFTAGKAANKEALQAELHLKVSASAPMVFWPSRLDPMQKGPQLLTEILYQLVSDYWERDLQVVVVANGPYERWIKKIIHDFNLFERVAIVDFDERLSRRAYAASDFMIMPSQFEPCGLPQMTAPIYGSLPIVHATGGLYDTVRHLDVDESTGNGFRFETYDSKGFRWAIDRAMEFYALPEEIRIREISRIMRQSRNEFSHEEVARNYIAIYEQMLARPLVEKEAGEEIKEIAKELAAQQAAL</sequence>
<evidence type="ECO:0000313" key="8">
    <source>
        <dbReference type="Proteomes" id="UP000603141"/>
    </source>
</evidence>
<dbReference type="EMBL" id="JAENIJ010000030">
    <property type="protein sequence ID" value="MBK1883941.1"/>
    <property type="molecule type" value="Genomic_DNA"/>
</dbReference>
<keyword evidence="8" id="KW-1185">Reference proteome</keyword>
<reference evidence="7" key="1">
    <citation type="submission" date="2021-01" db="EMBL/GenBank/DDBJ databases">
        <title>Modified the classification status of verrucomicrobia.</title>
        <authorList>
            <person name="Feng X."/>
        </authorList>
    </citation>
    <scope>NUCLEOTIDE SEQUENCE</scope>
    <source>
        <strain evidence="7">KCTC 22041</strain>
    </source>
</reference>
<keyword evidence="3" id="KW-0328">Glycosyltransferase</keyword>
<proteinExistence type="predicted"/>
<name>A0A934VS62_9BACT</name>
<dbReference type="SUPFAM" id="SSF53756">
    <property type="entry name" value="UDP-Glycosyltransferase/glycogen phosphorylase"/>
    <property type="match status" value="1"/>
</dbReference>
<evidence type="ECO:0000256" key="1">
    <source>
        <dbReference type="ARBA" id="ARBA00001478"/>
    </source>
</evidence>
<keyword evidence="4" id="KW-0808">Transferase</keyword>
<accession>A0A934VS62</accession>
<dbReference type="Pfam" id="PF08323">
    <property type="entry name" value="Glyco_transf_5"/>
    <property type="match status" value="1"/>
</dbReference>
<comment type="catalytic activity">
    <reaction evidence="1">
        <text>[(1-&gt;4)-alpha-D-glucosyl](n) + ADP-alpha-D-glucose = [(1-&gt;4)-alpha-D-glucosyl](n+1) + ADP + H(+)</text>
        <dbReference type="Rhea" id="RHEA:18189"/>
        <dbReference type="Rhea" id="RHEA-COMP:9584"/>
        <dbReference type="Rhea" id="RHEA-COMP:9587"/>
        <dbReference type="ChEBI" id="CHEBI:15378"/>
        <dbReference type="ChEBI" id="CHEBI:15444"/>
        <dbReference type="ChEBI" id="CHEBI:57498"/>
        <dbReference type="ChEBI" id="CHEBI:456216"/>
        <dbReference type="EC" id="2.4.1.21"/>
    </reaction>
</comment>
<dbReference type="AlphaFoldDB" id="A0A934VS62"/>
<evidence type="ECO:0000256" key="2">
    <source>
        <dbReference type="ARBA" id="ARBA00012588"/>
    </source>
</evidence>
<dbReference type="Gene3D" id="3.40.50.2000">
    <property type="entry name" value="Glycogen Phosphorylase B"/>
    <property type="match status" value="2"/>
</dbReference>
<dbReference type="EC" id="2.4.1.21" evidence="2"/>